<proteinExistence type="predicted"/>
<keyword evidence="2" id="KW-1185">Reference proteome</keyword>
<sequence>SYCHFSIGVISVMNSAHIL</sequence>
<feature type="non-terminal residue" evidence="1">
    <location>
        <position position="1"/>
    </location>
</feature>
<evidence type="ECO:0000313" key="1">
    <source>
        <dbReference type="EMBL" id="KAL2781181.1"/>
    </source>
</evidence>
<name>A0ABD2EPL0_DAUMA</name>
<dbReference type="Proteomes" id="UP001610411">
    <property type="component" value="Unassembled WGS sequence"/>
</dbReference>
<dbReference type="EMBL" id="JBFSEQ010000003">
    <property type="protein sequence ID" value="KAL2781181.1"/>
    <property type="molecule type" value="Genomic_DNA"/>
</dbReference>
<protein>
    <submittedName>
        <fullName evidence="1">Phosphoglucomutase-like protein 5 isoform X4</fullName>
    </submittedName>
</protein>
<evidence type="ECO:0000313" key="2">
    <source>
        <dbReference type="Proteomes" id="UP001610411"/>
    </source>
</evidence>
<accession>A0ABD2EPL0</accession>
<reference evidence="1 2" key="1">
    <citation type="journal article" date="2024" name="G3 (Bethesda)">
        <title>A hybrid genome assembly of the endangered aye-aye (Daubentonia madagascariensis).</title>
        <authorList>
            <person name="Versoza C.J."/>
            <person name="Pfeifer S.P."/>
        </authorList>
    </citation>
    <scope>NUCLEOTIDE SEQUENCE [LARGE SCALE GENOMIC DNA]</scope>
    <source>
        <strain evidence="1">6821</strain>
    </source>
</reference>
<feature type="non-terminal residue" evidence="1">
    <location>
        <position position="19"/>
    </location>
</feature>
<gene>
    <name evidence="1" type="ORF">WCI35_009753</name>
</gene>
<organism evidence="1 2">
    <name type="scientific">Daubentonia madagascariensis</name>
    <name type="common">Aye-aye</name>
    <name type="synonym">Sciurus madagascariensis</name>
    <dbReference type="NCBI Taxonomy" id="31869"/>
    <lineage>
        <taxon>Eukaryota</taxon>
        <taxon>Metazoa</taxon>
        <taxon>Chordata</taxon>
        <taxon>Craniata</taxon>
        <taxon>Vertebrata</taxon>
        <taxon>Euteleostomi</taxon>
        <taxon>Mammalia</taxon>
        <taxon>Eutheria</taxon>
        <taxon>Euarchontoglires</taxon>
        <taxon>Primates</taxon>
        <taxon>Strepsirrhini</taxon>
        <taxon>Chiromyiformes</taxon>
        <taxon>Daubentoniidae</taxon>
        <taxon>Daubentonia</taxon>
    </lineage>
</organism>
<dbReference type="AlphaFoldDB" id="A0ABD2EPL0"/>
<comment type="caution">
    <text evidence="1">The sequence shown here is derived from an EMBL/GenBank/DDBJ whole genome shotgun (WGS) entry which is preliminary data.</text>
</comment>